<accession>A0ABP9V102</accession>
<keyword evidence="2" id="KW-1185">Reference proteome</keyword>
<name>A0ABP9V102_9BACT</name>
<proteinExistence type="predicted"/>
<sequence>MRFVVLPSSIAWSRRALLEAGDQVRFATTAPHTMKKVLTLTLAAQLGFMALPLSARDPNEPYKTPEQLLSLPSEYNPADLKTLAAKENRTGRENSTLSRLILMAAVKKDASCADLLKDKELLKNEQIKLALAAYDYNLNQSRAALDTIFARMAIDPMGGDVDSIVALGVVDEWDLSIRAFQKHFYHTDGAGGSCMRYFLNMRATLNPEKYASLQDSFKYARMKSAYEAYLPDPPEQNQE</sequence>
<evidence type="ECO:0000313" key="2">
    <source>
        <dbReference type="Proteomes" id="UP001424741"/>
    </source>
</evidence>
<evidence type="ECO:0008006" key="3">
    <source>
        <dbReference type="Google" id="ProtNLM"/>
    </source>
</evidence>
<gene>
    <name evidence="1" type="ORF">Rhal01_02559</name>
</gene>
<protein>
    <recommendedName>
        <fullName evidence="3">DUF4476 domain-containing protein</fullName>
    </recommendedName>
</protein>
<dbReference type="EMBL" id="BAABRL010000008">
    <property type="protein sequence ID" value="GAA5496376.1"/>
    <property type="molecule type" value="Genomic_DNA"/>
</dbReference>
<evidence type="ECO:0000313" key="1">
    <source>
        <dbReference type="EMBL" id="GAA5496376.1"/>
    </source>
</evidence>
<reference evidence="1 2" key="1">
    <citation type="submission" date="2024-02" db="EMBL/GenBank/DDBJ databases">
        <title>Rubritalea halochordaticola NBRC 107102.</title>
        <authorList>
            <person name="Ichikawa N."/>
            <person name="Katano-Makiyama Y."/>
            <person name="Hidaka K."/>
        </authorList>
    </citation>
    <scope>NUCLEOTIDE SEQUENCE [LARGE SCALE GENOMIC DNA]</scope>
    <source>
        <strain evidence="1 2">NBRC 107102</strain>
    </source>
</reference>
<organism evidence="1 2">
    <name type="scientific">Rubritalea halochordaticola</name>
    <dbReference type="NCBI Taxonomy" id="714537"/>
    <lineage>
        <taxon>Bacteria</taxon>
        <taxon>Pseudomonadati</taxon>
        <taxon>Verrucomicrobiota</taxon>
        <taxon>Verrucomicrobiia</taxon>
        <taxon>Verrucomicrobiales</taxon>
        <taxon>Rubritaleaceae</taxon>
        <taxon>Rubritalea</taxon>
    </lineage>
</organism>
<dbReference type="Proteomes" id="UP001424741">
    <property type="component" value="Unassembled WGS sequence"/>
</dbReference>
<comment type="caution">
    <text evidence="1">The sequence shown here is derived from an EMBL/GenBank/DDBJ whole genome shotgun (WGS) entry which is preliminary data.</text>
</comment>